<feature type="domain" description="Helix-turn-helix" evidence="1">
    <location>
        <begin position="19"/>
        <end position="66"/>
    </location>
</feature>
<name>A0A1Y2K1C6_9PROT</name>
<reference evidence="2 3" key="1">
    <citation type="journal article" date="2016" name="BMC Genomics">
        <title>Combined genomic and structural analyses of a cultured magnetotactic bacterium reveals its niche adaptation to a dynamic environment.</title>
        <authorList>
            <person name="Araujo A.C."/>
            <person name="Morillo V."/>
            <person name="Cypriano J."/>
            <person name="Teixeira L.C."/>
            <person name="Leao P."/>
            <person name="Lyra S."/>
            <person name="Almeida L.G."/>
            <person name="Bazylinski D.A."/>
            <person name="Vasconcellos A.T."/>
            <person name="Abreu F."/>
            <person name="Lins U."/>
        </authorList>
    </citation>
    <scope>NUCLEOTIDE SEQUENCE [LARGE SCALE GENOMIC DNA]</scope>
    <source>
        <strain evidence="2 3">IT-1</strain>
    </source>
</reference>
<dbReference type="InterPro" id="IPR041657">
    <property type="entry name" value="HTH_17"/>
</dbReference>
<evidence type="ECO:0000313" key="2">
    <source>
        <dbReference type="EMBL" id="OSM01798.1"/>
    </source>
</evidence>
<gene>
    <name evidence="2" type="ORF">MAIT1_01836</name>
</gene>
<keyword evidence="3" id="KW-1185">Reference proteome</keyword>
<dbReference type="Pfam" id="PF12728">
    <property type="entry name" value="HTH_17"/>
    <property type="match status" value="1"/>
</dbReference>
<evidence type="ECO:0000313" key="3">
    <source>
        <dbReference type="Proteomes" id="UP000194003"/>
    </source>
</evidence>
<accession>A0A1Y2K1C6</accession>
<proteinExistence type="predicted"/>
<dbReference type="OrthoDB" id="9806994at2"/>
<dbReference type="AlphaFoldDB" id="A0A1Y2K1C6"/>
<dbReference type="EMBL" id="LVJN01000020">
    <property type="protein sequence ID" value="OSM01798.1"/>
    <property type="molecule type" value="Genomic_DNA"/>
</dbReference>
<evidence type="ECO:0000259" key="1">
    <source>
        <dbReference type="Pfam" id="PF12728"/>
    </source>
</evidence>
<comment type="caution">
    <text evidence="2">The sequence shown here is derived from an EMBL/GenBank/DDBJ whole genome shotgun (WGS) entry which is preliminary data.</text>
</comment>
<organism evidence="2 3">
    <name type="scientific">Magnetofaba australis IT-1</name>
    <dbReference type="NCBI Taxonomy" id="1434232"/>
    <lineage>
        <taxon>Bacteria</taxon>
        <taxon>Pseudomonadati</taxon>
        <taxon>Pseudomonadota</taxon>
        <taxon>Magnetococcia</taxon>
        <taxon>Magnetococcales</taxon>
        <taxon>Magnetococcaceae</taxon>
        <taxon>Magnetofaba</taxon>
    </lineage>
</organism>
<protein>
    <recommendedName>
        <fullName evidence="1">Helix-turn-helix domain-containing protein</fullName>
    </recommendedName>
</protein>
<dbReference type="RefSeq" id="WP_085444172.1">
    <property type="nucleotide sequence ID" value="NZ_LVJN01000020.1"/>
</dbReference>
<dbReference type="Proteomes" id="UP000194003">
    <property type="component" value="Unassembled WGS sequence"/>
</dbReference>
<sequence>MSKPETVTVLVTILPDGRMDTKNASAYLGLSEKTLAMQRSRGEGPRFIKRGRIFYYREDLDAWLNAAGRVTSTAQAAQCAGQRA</sequence>
<dbReference type="STRING" id="1434232.MAIT1_01836"/>